<sequence length="135" mass="15540">MLIRPFKNYLSGCNNQSPVPPPPAPLPRPHSTYSHPPPPPPEPEPEPRFYRPPQYSRPLPSIPDPLPEPQPEPIPRRRFDLGKIRREEIEGLWTEFSPASRNFLAPDSVRSGIPPHCVKRIVRYCSRNPESLRCR</sequence>
<accession>A0A1I7SNJ7</accession>
<evidence type="ECO:0000313" key="2">
    <source>
        <dbReference type="Proteomes" id="UP000095284"/>
    </source>
</evidence>
<proteinExistence type="predicted"/>
<name>A0A1I7SNJ7_BURXY</name>
<feature type="region of interest" description="Disordered" evidence="1">
    <location>
        <begin position="1"/>
        <end position="80"/>
    </location>
</feature>
<dbReference type="AlphaFoldDB" id="A0A1I7SNJ7"/>
<feature type="compositionally biased region" description="Pro residues" evidence="1">
    <location>
        <begin position="18"/>
        <end position="28"/>
    </location>
</feature>
<organism evidence="2 3">
    <name type="scientific">Bursaphelenchus xylophilus</name>
    <name type="common">Pinewood nematode worm</name>
    <name type="synonym">Aphelenchoides xylophilus</name>
    <dbReference type="NCBI Taxonomy" id="6326"/>
    <lineage>
        <taxon>Eukaryota</taxon>
        <taxon>Metazoa</taxon>
        <taxon>Ecdysozoa</taxon>
        <taxon>Nematoda</taxon>
        <taxon>Chromadorea</taxon>
        <taxon>Rhabditida</taxon>
        <taxon>Tylenchina</taxon>
        <taxon>Tylenchomorpha</taxon>
        <taxon>Aphelenchoidea</taxon>
        <taxon>Aphelenchoididae</taxon>
        <taxon>Bursaphelenchus</taxon>
    </lineage>
</organism>
<feature type="compositionally biased region" description="Pro residues" evidence="1">
    <location>
        <begin position="60"/>
        <end position="73"/>
    </location>
</feature>
<evidence type="ECO:0000313" key="3">
    <source>
        <dbReference type="WBParaSite" id="BXY_1463700.1"/>
    </source>
</evidence>
<protein>
    <submittedName>
        <fullName evidence="3">Uncharacterized protein</fullName>
    </submittedName>
</protein>
<dbReference type="WBParaSite" id="BXY_1463700.1">
    <property type="protein sequence ID" value="BXY_1463700.1"/>
    <property type="gene ID" value="BXY_1463700"/>
</dbReference>
<reference evidence="3" key="1">
    <citation type="submission" date="2016-11" db="UniProtKB">
        <authorList>
            <consortium name="WormBaseParasite"/>
        </authorList>
    </citation>
    <scope>IDENTIFICATION</scope>
</reference>
<dbReference type="Proteomes" id="UP000095284">
    <property type="component" value="Unplaced"/>
</dbReference>
<evidence type="ECO:0000256" key="1">
    <source>
        <dbReference type="SAM" id="MobiDB-lite"/>
    </source>
</evidence>